<accession>A0ABX8ILP4</accession>
<evidence type="ECO:0000313" key="3">
    <source>
        <dbReference type="Proteomes" id="UP000683442"/>
    </source>
</evidence>
<keyword evidence="3" id="KW-1185">Reference proteome</keyword>
<dbReference type="EMBL" id="CP076686">
    <property type="protein sequence ID" value="QWV14675.1"/>
    <property type="molecule type" value="Genomic_DNA"/>
</dbReference>
<proteinExistence type="predicted"/>
<dbReference type="RefSeq" id="WP_014576421.1">
    <property type="nucleotide sequence ID" value="NZ_CP076686.1"/>
</dbReference>
<name>A0ABX8ILP4_9GAMM</name>
<evidence type="ECO:0000313" key="2">
    <source>
        <dbReference type="EMBL" id="QWV14675.1"/>
    </source>
</evidence>
<dbReference type="GeneID" id="78559544"/>
<evidence type="ECO:0000256" key="1">
    <source>
        <dbReference type="SAM" id="SignalP"/>
    </source>
</evidence>
<feature type="chain" id="PRO_5047270790" description="Secreted protein" evidence="1">
    <location>
        <begin position="21"/>
        <end position="108"/>
    </location>
</feature>
<reference evidence="2 3" key="1">
    <citation type="submission" date="2021-06" db="EMBL/GenBank/DDBJ databases">
        <title>Microbial metabolic specificity influences pelagic lipid remineralization.</title>
        <authorList>
            <person name="Behrendt L."/>
            <person name="Hunter J.E."/>
            <person name="Alcolombri U."/>
            <person name="Smriga S."/>
            <person name="Mincer T."/>
            <person name="Lowenstein D.P."/>
            <person name="Peaudecerf F.J."/>
            <person name="Fernandez V.I."/>
            <person name="Fredricks H."/>
            <person name="Almblad H."/>
            <person name="Harrison J.J."/>
            <person name="Stocker R."/>
            <person name="Van Mooy B.A.S."/>
        </authorList>
    </citation>
    <scope>NUCLEOTIDE SEQUENCE [LARGE SCALE GENOMIC DNA]</scope>
    <source>
        <strain evidence="2 3">HP15-B</strain>
    </source>
</reference>
<organism evidence="2 3">
    <name type="scientific">Marinobacter adhaerens</name>
    <dbReference type="NCBI Taxonomy" id="1033846"/>
    <lineage>
        <taxon>Bacteria</taxon>
        <taxon>Pseudomonadati</taxon>
        <taxon>Pseudomonadota</taxon>
        <taxon>Gammaproteobacteria</taxon>
        <taxon>Pseudomonadales</taxon>
        <taxon>Marinobacteraceae</taxon>
        <taxon>Marinobacter</taxon>
    </lineage>
</organism>
<dbReference type="Proteomes" id="UP000683442">
    <property type="component" value="Chromosome"/>
</dbReference>
<protein>
    <recommendedName>
        <fullName evidence="4">Secreted protein</fullName>
    </recommendedName>
</protein>
<keyword evidence="1" id="KW-0732">Signal</keyword>
<feature type="signal peptide" evidence="1">
    <location>
        <begin position="1"/>
        <end position="20"/>
    </location>
</feature>
<evidence type="ECO:0008006" key="4">
    <source>
        <dbReference type="Google" id="ProtNLM"/>
    </source>
</evidence>
<sequence length="108" mass="12265">MKTLAGLTLILATFSTGSWAEPVDFNKRNAHIFCSSHLAVISESADKGSEEYQALRYLSGMHRKEAQAMGATRKHFLDVIRYLERVRDSDTEKWRSLSARSQEVCIQD</sequence>
<gene>
    <name evidence="2" type="ORF">KQ249_08840</name>
</gene>